<protein>
    <submittedName>
        <fullName evidence="2">Uncharacterized protein</fullName>
    </submittedName>
</protein>
<sequence length="172" mass="18979">MADFACFWECCALVLHFVRTLALLASVFTTLNVNIFVAASIHVGRTSKSSPFAPLGDGADPQPDKHRPKRVPTPPRDTGEDENNPQEPSPRSNPPVIPGNPHPAIPPNIVPTGKQNSAPSYSSILRIHEEIMAADAETIRIQQATIESQQEIIRRQREMMNQLIVLLEMQEG</sequence>
<proteinExistence type="predicted"/>
<reference evidence="2" key="1">
    <citation type="submission" date="2023-01" db="EMBL/GenBank/DDBJ databases">
        <authorList>
            <person name="Van Ghelder C."/>
            <person name="Rancurel C."/>
        </authorList>
    </citation>
    <scope>NUCLEOTIDE SEQUENCE</scope>
    <source>
        <strain evidence="2">CNCM I-4278</strain>
    </source>
</reference>
<evidence type="ECO:0000313" key="2">
    <source>
        <dbReference type="EMBL" id="CAI6335552.1"/>
    </source>
</evidence>
<feature type="compositionally biased region" description="Pro residues" evidence="1">
    <location>
        <begin position="87"/>
        <end position="109"/>
    </location>
</feature>
<dbReference type="OrthoDB" id="3799403at2759"/>
<feature type="region of interest" description="Disordered" evidence="1">
    <location>
        <begin position="48"/>
        <end position="117"/>
    </location>
</feature>
<dbReference type="EMBL" id="CAOQHR010000005">
    <property type="protein sequence ID" value="CAI6335552.1"/>
    <property type="molecule type" value="Genomic_DNA"/>
</dbReference>
<gene>
    <name evidence="2" type="ORF">PDIGIT_LOCUS8636</name>
</gene>
<evidence type="ECO:0000313" key="3">
    <source>
        <dbReference type="Proteomes" id="UP001152607"/>
    </source>
</evidence>
<keyword evidence="3" id="KW-1185">Reference proteome</keyword>
<dbReference type="Proteomes" id="UP001152607">
    <property type="component" value="Unassembled WGS sequence"/>
</dbReference>
<dbReference type="AlphaFoldDB" id="A0A9W4UIZ8"/>
<evidence type="ECO:0000256" key="1">
    <source>
        <dbReference type="SAM" id="MobiDB-lite"/>
    </source>
</evidence>
<comment type="caution">
    <text evidence="2">The sequence shown here is derived from an EMBL/GenBank/DDBJ whole genome shotgun (WGS) entry which is preliminary data.</text>
</comment>
<name>A0A9W4UIZ8_9PLEO</name>
<accession>A0A9W4UIZ8</accession>
<organism evidence="2 3">
    <name type="scientific">Periconia digitata</name>
    <dbReference type="NCBI Taxonomy" id="1303443"/>
    <lineage>
        <taxon>Eukaryota</taxon>
        <taxon>Fungi</taxon>
        <taxon>Dikarya</taxon>
        <taxon>Ascomycota</taxon>
        <taxon>Pezizomycotina</taxon>
        <taxon>Dothideomycetes</taxon>
        <taxon>Pleosporomycetidae</taxon>
        <taxon>Pleosporales</taxon>
        <taxon>Massarineae</taxon>
        <taxon>Periconiaceae</taxon>
        <taxon>Periconia</taxon>
    </lineage>
</organism>